<organism evidence="1 2">
    <name type="scientific">Conexibacter arvalis</name>
    <dbReference type="NCBI Taxonomy" id="912552"/>
    <lineage>
        <taxon>Bacteria</taxon>
        <taxon>Bacillati</taxon>
        <taxon>Actinomycetota</taxon>
        <taxon>Thermoleophilia</taxon>
        <taxon>Solirubrobacterales</taxon>
        <taxon>Conexibacteraceae</taxon>
        <taxon>Conexibacter</taxon>
    </lineage>
</organism>
<evidence type="ECO:0000313" key="2">
    <source>
        <dbReference type="Proteomes" id="UP000585272"/>
    </source>
</evidence>
<dbReference type="AlphaFoldDB" id="A0A840IEJ5"/>
<keyword evidence="2" id="KW-1185">Reference proteome</keyword>
<protein>
    <submittedName>
        <fullName evidence="1">Uncharacterized protein</fullName>
    </submittedName>
</protein>
<comment type="caution">
    <text evidence="1">The sequence shown here is derived from an EMBL/GenBank/DDBJ whole genome shotgun (WGS) entry which is preliminary data.</text>
</comment>
<proteinExistence type="predicted"/>
<reference evidence="1 2" key="1">
    <citation type="submission" date="2020-08" db="EMBL/GenBank/DDBJ databases">
        <title>Genomic Encyclopedia of Archaeal and Bacterial Type Strains, Phase II (KMG-II): from individual species to whole genera.</title>
        <authorList>
            <person name="Goeker M."/>
        </authorList>
    </citation>
    <scope>NUCLEOTIDE SEQUENCE [LARGE SCALE GENOMIC DNA]</scope>
    <source>
        <strain evidence="1 2">DSM 23288</strain>
    </source>
</reference>
<dbReference type="EMBL" id="JACHNU010000002">
    <property type="protein sequence ID" value="MBB4662494.1"/>
    <property type="molecule type" value="Genomic_DNA"/>
</dbReference>
<dbReference type="RefSeq" id="WP_246344888.1">
    <property type="nucleotide sequence ID" value="NZ_JACHNU010000002.1"/>
</dbReference>
<gene>
    <name evidence="1" type="ORF">BDZ31_002080</name>
</gene>
<dbReference type="Proteomes" id="UP000585272">
    <property type="component" value="Unassembled WGS sequence"/>
</dbReference>
<name>A0A840IEJ5_9ACTN</name>
<sequence>MLALATPSAARGSEKERAAVMYRFSRAIYRELANEIVEGPTTAGTISNHERVLKACESAIERLATDRHYFARPARSLFNDIRPYFPMSSQARVFQVIDRYIACADEFLSRQPMTGYDLAGNPLQCRATTRKGTPCQRMPLPHNGYCPSHQHLAETEETQAREAALAAA</sequence>
<accession>A0A840IEJ5</accession>
<evidence type="ECO:0000313" key="1">
    <source>
        <dbReference type="EMBL" id="MBB4662494.1"/>
    </source>
</evidence>